<gene>
    <name evidence="2" type="ORF">LV75_000446</name>
</gene>
<feature type="signal peptide" evidence="1">
    <location>
        <begin position="1"/>
        <end position="19"/>
    </location>
</feature>
<dbReference type="Proteomes" id="UP001205185">
    <property type="component" value="Unassembled WGS sequence"/>
</dbReference>
<name>A0ABT1I5W4_9PSEU</name>
<keyword evidence="1" id="KW-0732">Signal</keyword>
<evidence type="ECO:0000313" key="3">
    <source>
        <dbReference type="Proteomes" id="UP001205185"/>
    </source>
</evidence>
<protein>
    <recommendedName>
        <fullName evidence="4">Secreted protein</fullName>
    </recommendedName>
</protein>
<accession>A0ABT1I5W4</accession>
<evidence type="ECO:0000256" key="1">
    <source>
        <dbReference type="SAM" id="SignalP"/>
    </source>
</evidence>
<sequence>MTVAAFVLSCLGFAVAVLAAWFAHGQKKAAESAAVEAKRSADAAEAVAAVERERRAEEVADAARRRVVFGLLQFGGRQFALRNSGTDTAYGVHVDTGGLGIQDEVVDFEEFEAGHEEAYIFARTMNPEQASHIVVTWHLQPDRSDEPRTVRLLGP</sequence>
<dbReference type="EMBL" id="JAMTCO010000001">
    <property type="protein sequence ID" value="MCP2267964.1"/>
    <property type="molecule type" value="Genomic_DNA"/>
</dbReference>
<evidence type="ECO:0008006" key="4">
    <source>
        <dbReference type="Google" id="ProtNLM"/>
    </source>
</evidence>
<keyword evidence="3" id="KW-1185">Reference proteome</keyword>
<evidence type="ECO:0000313" key="2">
    <source>
        <dbReference type="EMBL" id="MCP2267964.1"/>
    </source>
</evidence>
<proteinExistence type="predicted"/>
<comment type="caution">
    <text evidence="2">The sequence shown here is derived from an EMBL/GenBank/DDBJ whole genome shotgun (WGS) entry which is preliminary data.</text>
</comment>
<dbReference type="RefSeq" id="WP_253884889.1">
    <property type="nucleotide sequence ID" value="NZ_BAAAVB010000026.1"/>
</dbReference>
<feature type="chain" id="PRO_5047332533" description="Secreted protein" evidence="1">
    <location>
        <begin position="20"/>
        <end position="155"/>
    </location>
</feature>
<reference evidence="2 3" key="1">
    <citation type="submission" date="2022-06" db="EMBL/GenBank/DDBJ databases">
        <title>Genomic Encyclopedia of Archaeal and Bacterial Type Strains, Phase II (KMG-II): from individual species to whole genera.</title>
        <authorList>
            <person name="Goeker M."/>
        </authorList>
    </citation>
    <scope>NUCLEOTIDE SEQUENCE [LARGE SCALE GENOMIC DNA]</scope>
    <source>
        <strain evidence="2 3">DSM 44255</strain>
    </source>
</reference>
<organism evidence="2 3">
    <name type="scientific">Actinokineospora diospyrosa</name>
    <dbReference type="NCBI Taxonomy" id="103728"/>
    <lineage>
        <taxon>Bacteria</taxon>
        <taxon>Bacillati</taxon>
        <taxon>Actinomycetota</taxon>
        <taxon>Actinomycetes</taxon>
        <taxon>Pseudonocardiales</taxon>
        <taxon>Pseudonocardiaceae</taxon>
        <taxon>Actinokineospora</taxon>
    </lineage>
</organism>